<evidence type="ECO:0000313" key="2">
    <source>
        <dbReference type="EMBL" id="MBM7125874.1"/>
    </source>
</evidence>
<dbReference type="EMBL" id="JADIKE010000035">
    <property type="protein sequence ID" value="MBM7125874.1"/>
    <property type="molecule type" value="Genomic_DNA"/>
</dbReference>
<organism evidence="2 3">
    <name type="scientific">Dyella flava</name>
    <dbReference type="NCBI Taxonomy" id="1920170"/>
    <lineage>
        <taxon>Bacteria</taxon>
        <taxon>Pseudomonadati</taxon>
        <taxon>Pseudomonadota</taxon>
        <taxon>Gammaproteobacteria</taxon>
        <taxon>Lysobacterales</taxon>
        <taxon>Rhodanobacteraceae</taxon>
        <taxon>Dyella</taxon>
    </lineage>
</organism>
<dbReference type="PANTHER" id="PTHR37024:SF5">
    <property type="entry name" value="IMPA N-TERMINAL DOMAIN-CONTAINING PROTEIN"/>
    <property type="match status" value="1"/>
</dbReference>
<dbReference type="Pfam" id="PF06812">
    <property type="entry name" value="ImpA_N"/>
    <property type="match status" value="1"/>
</dbReference>
<keyword evidence="3" id="KW-1185">Reference proteome</keyword>
<dbReference type="InterPro" id="IPR010657">
    <property type="entry name" value="ImpA_N"/>
</dbReference>
<comment type="caution">
    <text evidence="2">The sequence shown here is derived from an EMBL/GenBank/DDBJ whole genome shotgun (WGS) entry which is preliminary data.</text>
</comment>
<name>A0ABS2K3Y4_9GAMM</name>
<protein>
    <submittedName>
        <fullName evidence="2">Type VI secretion system protein TssA</fullName>
    </submittedName>
</protein>
<gene>
    <name evidence="2" type="primary">tssA</name>
    <name evidence="2" type="ORF">ISP19_10890</name>
</gene>
<accession>A0ABS2K3Y4</accession>
<evidence type="ECO:0000259" key="1">
    <source>
        <dbReference type="Pfam" id="PF06812"/>
    </source>
</evidence>
<dbReference type="NCBIfam" id="TIGR03362">
    <property type="entry name" value="VI_chp_7"/>
    <property type="match status" value="1"/>
</dbReference>
<dbReference type="Pfam" id="PF16989">
    <property type="entry name" value="T6SS_VasJ"/>
    <property type="match status" value="1"/>
</dbReference>
<sequence>MFTNLLKKMLGARSPEALLQERLAVWADWVSPLPGTDGVGRDVAYEDAFLAIRDEVAKLSDIDDALIARSCEQLLKEVGKDLRLAGYYAFARLRQHGTAGFADGLELTTALVERYDTTMQPSRQEPKKGALEWLAATRMMDLLATRGAFEPTDLERAIAALDLLVRRTQTWPEGMRPNLQPLVSRFEADDTPAPACASSVAQVHPAAKAHPAPSEVSSTRDLIERARVMATYLRNQDNGYLPSARLVRCVRWDTVHEVPPADNKSRTRLMAPRSELRQQLKRLVLQKQWHELLERVEGAFMEGANHLWLDLQYFQHVALDHAGSPYREWRDLLHTDFSLLLSRLPGVERLAFSDGTPFADDATLEWIARNTVVHELDPVHGRPAAMPTGETEEGGIDWPEIEAQSRSLLDSEGLDATLAWLTQLPGPMSARQRFLQRWLMARLTDQAGRADLAQHLLHELDASVCELNVLDWEPSLAFEVKQHLLHVLRQGLNRKHADKTVLAERMEQLLGDLTRLDPARAVTLS</sequence>
<proteinExistence type="predicted"/>
<evidence type="ECO:0000313" key="3">
    <source>
        <dbReference type="Proteomes" id="UP001430149"/>
    </source>
</evidence>
<dbReference type="PANTHER" id="PTHR37024">
    <property type="entry name" value="TYPE VI SECRETION SYSTEM DUF2094 AND IMPA-RELATED DOMAIN PROTEIN"/>
    <property type="match status" value="1"/>
</dbReference>
<dbReference type="Proteomes" id="UP001430149">
    <property type="component" value="Unassembled WGS sequence"/>
</dbReference>
<dbReference type="RefSeq" id="WP_204681891.1">
    <property type="nucleotide sequence ID" value="NZ_BSNR01000001.1"/>
</dbReference>
<feature type="domain" description="ImpA N-terminal" evidence="1">
    <location>
        <begin position="31"/>
        <end position="135"/>
    </location>
</feature>
<dbReference type="InterPro" id="IPR017739">
    <property type="entry name" value="T6SS-assoc_VCA0119"/>
</dbReference>
<reference evidence="2" key="1">
    <citation type="submission" date="2020-10" db="EMBL/GenBank/DDBJ databases">
        <title>Phylogeny of dyella-like bacteria.</title>
        <authorList>
            <person name="Fu J."/>
        </authorList>
    </citation>
    <scope>NUCLEOTIDE SEQUENCE</scope>
    <source>
        <strain evidence="2">DHOC52</strain>
    </source>
</reference>